<comment type="subcellular location">
    <subcellularLocation>
        <location evidence="2">Golgi apparatus membrane</location>
        <topology evidence="2">Multi-pass membrane protein</topology>
    </subcellularLocation>
</comment>
<dbReference type="Proteomes" id="UP000310158">
    <property type="component" value="Unassembled WGS sequence"/>
</dbReference>
<feature type="transmembrane region" description="Helical" evidence="11">
    <location>
        <begin position="96"/>
        <end position="118"/>
    </location>
</feature>
<dbReference type="GO" id="GO:0016192">
    <property type="term" value="P:vesicle-mediated transport"/>
    <property type="evidence" value="ECO:0007669"/>
    <property type="project" value="TreeGrafter"/>
</dbReference>
<gene>
    <name evidence="13" type="ORF">EW146_g2952</name>
</gene>
<keyword evidence="14" id="KW-1185">Reference proteome</keyword>
<comment type="function">
    <text evidence="1">Golgi membrane protein involved in vesicular trafficking and spindle migration.</text>
</comment>
<dbReference type="Pfam" id="PF09335">
    <property type="entry name" value="VTT_dom"/>
    <property type="match status" value="1"/>
</dbReference>
<feature type="region of interest" description="Disordered" evidence="10">
    <location>
        <begin position="188"/>
        <end position="207"/>
    </location>
</feature>
<keyword evidence="7 11" id="KW-1133">Transmembrane helix</keyword>
<evidence type="ECO:0000256" key="11">
    <source>
        <dbReference type="SAM" id="Phobius"/>
    </source>
</evidence>
<dbReference type="GO" id="GO:0000022">
    <property type="term" value="P:mitotic spindle elongation"/>
    <property type="evidence" value="ECO:0007669"/>
    <property type="project" value="TreeGrafter"/>
</dbReference>
<dbReference type="GO" id="GO:0000139">
    <property type="term" value="C:Golgi membrane"/>
    <property type="evidence" value="ECO:0007669"/>
    <property type="project" value="UniProtKB-SubCell"/>
</dbReference>
<evidence type="ECO:0000256" key="8">
    <source>
        <dbReference type="ARBA" id="ARBA00023034"/>
    </source>
</evidence>
<evidence type="ECO:0000256" key="3">
    <source>
        <dbReference type="ARBA" id="ARBA00008640"/>
    </source>
</evidence>
<sequence length="207" mass="22668">MVGHTTMLHVCGFAYGIKGFSLAACASLIGSTVVFLVLRFLFGKRLHAWSSTNDKWQALEAVINAKGLPLIILIRVSSFPPWVYSNTLFASIQAVSAWQFIIATICTFPRFLLYVFIGSRMAALSDGKQRDQMDTQTKIINGCLIAGGIIMSITASWIVYTLMQKQLKGISPEIDELVEEAIEEADEGAPLLDNLSSDSLRDLESSG</sequence>
<evidence type="ECO:0000256" key="9">
    <source>
        <dbReference type="ARBA" id="ARBA00023136"/>
    </source>
</evidence>
<dbReference type="EMBL" id="SGPL01000091">
    <property type="protein sequence ID" value="THH17954.1"/>
    <property type="molecule type" value="Genomic_DNA"/>
</dbReference>
<feature type="domain" description="VTT" evidence="12">
    <location>
        <begin position="4"/>
        <end position="119"/>
    </location>
</feature>
<dbReference type="AlphaFoldDB" id="A0A4S4LZ68"/>
<feature type="transmembrane region" description="Helical" evidence="11">
    <location>
        <begin position="20"/>
        <end position="42"/>
    </location>
</feature>
<feature type="transmembrane region" description="Helical" evidence="11">
    <location>
        <begin position="63"/>
        <end position="84"/>
    </location>
</feature>
<evidence type="ECO:0000313" key="14">
    <source>
        <dbReference type="Proteomes" id="UP000310158"/>
    </source>
</evidence>
<dbReference type="InterPro" id="IPR051076">
    <property type="entry name" value="Golgi_membrane_TVP38/TMEM64"/>
</dbReference>
<reference evidence="13 14" key="1">
    <citation type="submission" date="2019-02" db="EMBL/GenBank/DDBJ databases">
        <title>Genome sequencing of the rare red list fungi Bondarzewia mesenterica.</title>
        <authorList>
            <person name="Buettner E."/>
            <person name="Kellner H."/>
        </authorList>
    </citation>
    <scope>NUCLEOTIDE SEQUENCE [LARGE SCALE GENOMIC DNA]</scope>
    <source>
        <strain evidence="13 14">DSM 108281</strain>
    </source>
</reference>
<protein>
    <recommendedName>
        <fullName evidence="4">Golgi apparatus membrane protein TVP38</fullName>
    </recommendedName>
    <alternativeName>
        <fullName evidence="5">Golgi apparatus membrane protein tvp38</fullName>
    </alternativeName>
</protein>
<dbReference type="OrthoDB" id="166803at2759"/>
<evidence type="ECO:0000256" key="6">
    <source>
        <dbReference type="ARBA" id="ARBA00022692"/>
    </source>
</evidence>
<accession>A0A4S4LZ68</accession>
<evidence type="ECO:0000256" key="7">
    <source>
        <dbReference type="ARBA" id="ARBA00022989"/>
    </source>
</evidence>
<keyword evidence="6 11" id="KW-0812">Transmembrane</keyword>
<keyword evidence="9 11" id="KW-0472">Membrane</keyword>
<evidence type="ECO:0000256" key="10">
    <source>
        <dbReference type="SAM" id="MobiDB-lite"/>
    </source>
</evidence>
<keyword evidence="8" id="KW-0333">Golgi apparatus</keyword>
<name>A0A4S4LZ68_9AGAM</name>
<proteinExistence type="inferred from homology"/>
<dbReference type="PANTHER" id="PTHR47549:SF1">
    <property type="entry name" value="GOLGI APPARATUS MEMBRANE PROTEIN TVP38"/>
    <property type="match status" value="1"/>
</dbReference>
<organism evidence="13 14">
    <name type="scientific">Bondarzewia mesenterica</name>
    <dbReference type="NCBI Taxonomy" id="1095465"/>
    <lineage>
        <taxon>Eukaryota</taxon>
        <taxon>Fungi</taxon>
        <taxon>Dikarya</taxon>
        <taxon>Basidiomycota</taxon>
        <taxon>Agaricomycotina</taxon>
        <taxon>Agaricomycetes</taxon>
        <taxon>Russulales</taxon>
        <taxon>Bondarzewiaceae</taxon>
        <taxon>Bondarzewia</taxon>
    </lineage>
</organism>
<evidence type="ECO:0000256" key="4">
    <source>
        <dbReference type="ARBA" id="ARBA00013533"/>
    </source>
</evidence>
<evidence type="ECO:0000256" key="2">
    <source>
        <dbReference type="ARBA" id="ARBA00004653"/>
    </source>
</evidence>
<evidence type="ECO:0000256" key="1">
    <source>
        <dbReference type="ARBA" id="ARBA00002978"/>
    </source>
</evidence>
<evidence type="ECO:0000256" key="5">
    <source>
        <dbReference type="ARBA" id="ARBA00020673"/>
    </source>
</evidence>
<dbReference type="PANTHER" id="PTHR47549">
    <property type="entry name" value="GOLGI APPARATUS MEMBRANE PROTEIN TVP38-RELATED"/>
    <property type="match status" value="1"/>
</dbReference>
<evidence type="ECO:0000313" key="13">
    <source>
        <dbReference type="EMBL" id="THH17954.1"/>
    </source>
</evidence>
<feature type="transmembrane region" description="Helical" evidence="11">
    <location>
        <begin position="139"/>
        <end position="160"/>
    </location>
</feature>
<evidence type="ECO:0000259" key="12">
    <source>
        <dbReference type="Pfam" id="PF09335"/>
    </source>
</evidence>
<dbReference type="InterPro" id="IPR032816">
    <property type="entry name" value="VTT_dom"/>
</dbReference>
<comment type="similarity">
    <text evidence="3">Belongs to the TVP38/TMEM64 family.</text>
</comment>
<comment type="caution">
    <text evidence="13">The sequence shown here is derived from an EMBL/GenBank/DDBJ whole genome shotgun (WGS) entry which is preliminary data.</text>
</comment>